<dbReference type="PANTHER" id="PTHR37610:SF97">
    <property type="entry name" value="RETROTRANSPOSON GAG DOMAIN-CONTAINING PROTEIN"/>
    <property type="match status" value="1"/>
</dbReference>
<protein>
    <recommendedName>
        <fullName evidence="1">Retrotransposon Copia-like N-terminal domain-containing protein</fullName>
    </recommendedName>
</protein>
<evidence type="ECO:0000313" key="3">
    <source>
        <dbReference type="Proteomes" id="UP000288805"/>
    </source>
</evidence>
<dbReference type="Pfam" id="PF14244">
    <property type="entry name" value="Retrotran_gag_3"/>
    <property type="match status" value="1"/>
</dbReference>
<evidence type="ECO:0000313" key="2">
    <source>
        <dbReference type="EMBL" id="RVW27777.1"/>
    </source>
</evidence>
<reference evidence="2 3" key="1">
    <citation type="journal article" date="2018" name="PLoS Genet.">
        <title>Population sequencing reveals clonal diversity and ancestral inbreeding in the grapevine cultivar Chardonnay.</title>
        <authorList>
            <person name="Roach M.J."/>
            <person name="Johnson D.L."/>
            <person name="Bohlmann J."/>
            <person name="van Vuuren H.J."/>
            <person name="Jones S.J."/>
            <person name="Pretorius I.S."/>
            <person name="Schmidt S.A."/>
            <person name="Borneman A.R."/>
        </authorList>
    </citation>
    <scope>NUCLEOTIDE SEQUENCE [LARGE SCALE GENOMIC DNA]</scope>
    <source>
        <strain evidence="3">cv. Chardonnay</strain>
        <tissue evidence="2">Leaf</tissue>
    </source>
</reference>
<name>A0A438CX51_VITVI</name>
<accession>A0A438CX51</accession>
<dbReference type="EMBL" id="QGNW01001939">
    <property type="protein sequence ID" value="RVW27777.1"/>
    <property type="molecule type" value="Genomic_DNA"/>
</dbReference>
<evidence type="ECO:0000259" key="1">
    <source>
        <dbReference type="Pfam" id="PF14244"/>
    </source>
</evidence>
<comment type="caution">
    <text evidence="2">The sequence shown here is derived from an EMBL/GenBank/DDBJ whole genome shotgun (WGS) entry which is preliminary data.</text>
</comment>
<dbReference type="PANTHER" id="PTHR37610">
    <property type="entry name" value="CCHC-TYPE DOMAIN-CONTAINING PROTEIN"/>
    <property type="match status" value="1"/>
</dbReference>
<dbReference type="Proteomes" id="UP000288805">
    <property type="component" value="Unassembled WGS sequence"/>
</dbReference>
<dbReference type="InterPro" id="IPR029472">
    <property type="entry name" value="Copia-like_N"/>
</dbReference>
<feature type="domain" description="Retrotransposon Copia-like N-terminal" evidence="1">
    <location>
        <begin position="21"/>
        <end position="67"/>
    </location>
</feature>
<gene>
    <name evidence="2" type="ORF">CK203_106853</name>
</gene>
<sequence>MENEQYSDGGKLDAINLYFLHHSDHSGMMLVSKPLNGDNYSTWCRAMMIYLNAKSKLGFIDGTTTMPSATTKPDDYASWKRCNDMVLAWILS</sequence>
<dbReference type="AlphaFoldDB" id="A0A438CX51"/>
<proteinExistence type="predicted"/>
<organism evidence="2 3">
    <name type="scientific">Vitis vinifera</name>
    <name type="common">Grape</name>
    <dbReference type="NCBI Taxonomy" id="29760"/>
    <lineage>
        <taxon>Eukaryota</taxon>
        <taxon>Viridiplantae</taxon>
        <taxon>Streptophyta</taxon>
        <taxon>Embryophyta</taxon>
        <taxon>Tracheophyta</taxon>
        <taxon>Spermatophyta</taxon>
        <taxon>Magnoliopsida</taxon>
        <taxon>eudicotyledons</taxon>
        <taxon>Gunneridae</taxon>
        <taxon>Pentapetalae</taxon>
        <taxon>rosids</taxon>
        <taxon>Vitales</taxon>
        <taxon>Vitaceae</taxon>
        <taxon>Viteae</taxon>
        <taxon>Vitis</taxon>
    </lineage>
</organism>